<dbReference type="Proteomes" id="UP000199707">
    <property type="component" value="Unassembled WGS sequence"/>
</dbReference>
<feature type="transmembrane region" description="Helical" evidence="1">
    <location>
        <begin position="160"/>
        <end position="180"/>
    </location>
</feature>
<dbReference type="GO" id="GO:0016747">
    <property type="term" value="F:acyltransferase activity, transferring groups other than amino-acyl groups"/>
    <property type="evidence" value="ECO:0007669"/>
    <property type="project" value="InterPro"/>
</dbReference>
<dbReference type="InterPro" id="IPR043968">
    <property type="entry name" value="SGNH"/>
</dbReference>
<dbReference type="Pfam" id="PF01757">
    <property type="entry name" value="Acyl_transf_3"/>
    <property type="match status" value="1"/>
</dbReference>
<feature type="transmembrane region" description="Helical" evidence="1">
    <location>
        <begin position="354"/>
        <end position="381"/>
    </location>
</feature>
<keyword evidence="1" id="KW-1133">Transmembrane helix</keyword>
<feature type="transmembrane region" description="Helical" evidence="1">
    <location>
        <begin position="135"/>
        <end position="153"/>
    </location>
</feature>
<gene>
    <name evidence="4" type="ORF">SAMN02799620_05074</name>
</gene>
<feature type="transmembrane region" description="Helical" evidence="1">
    <location>
        <begin position="20"/>
        <end position="41"/>
    </location>
</feature>
<feature type="domain" description="SGNH" evidence="3">
    <location>
        <begin position="453"/>
        <end position="663"/>
    </location>
</feature>
<evidence type="ECO:0000259" key="3">
    <source>
        <dbReference type="Pfam" id="PF19040"/>
    </source>
</evidence>
<feature type="domain" description="Acyltransferase 3" evidence="2">
    <location>
        <begin position="1"/>
        <end position="330"/>
    </location>
</feature>
<keyword evidence="4" id="KW-0808">Transferase</keyword>
<dbReference type="Pfam" id="PF19040">
    <property type="entry name" value="SGNH"/>
    <property type="match status" value="1"/>
</dbReference>
<dbReference type="PANTHER" id="PTHR23028">
    <property type="entry name" value="ACETYLTRANSFERASE"/>
    <property type="match status" value="1"/>
</dbReference>
<dbReference type="STRING" id="1502745.SAMN02799620_05074"/>
<name>A0A1G4WVH5_9MYCO</name>
<dbReference type="GO" id="GO:0016787">
    <property type="term" value="F:hydrolase activity"/>
    <property type="evidence" value="ECO:0007669"/>
    <property type="project" value="UniProtKB-KW"/>
</dbReference>
<feature type="transmembrane region" description="Helical" evidence="1">
    <location>
        <begin position="252"/>
        <end position="270"/>
    </location>
</feature>
<feature type="transmembrane region" description="Helical" evidence="1">
    <location>
        <begin position="314"/>
        <end position="333"/>
    </location>
</feature>
<evidence type="ECO:0000256" key="1">
    <source>
        <dbReference type="SAM" id="Phobius"/>
    </source>
</evidence>
<dbReference type="AlphaFoldDB" id="A0A1G4WVH5"/>
<feature type="transmembrane region" description="Helical" evidence="1">
    <location>
        <begin position="62"/>
        <end position="82"/>
    </location>
</feature>
<feature type="transmembrane region" description="Helical" evidence="1">
    <location>
        <begin position="200"/>
        <end position="219"/>
    </location>
</feature>
<keyword evidence="4" id="KW-0012">Acyltransferase</keyword>
<feature type="transmembrane region" description="Helical" evidence="1">
    <location>
        <begin position="291"/>
        <end position="308"/>
    </location>
</feature>
<evidence type="ECO:0000313" key="5">
    <source>
        <dbReference type="Proteomes" id="UP000199707"/>
    </source>
</evidence>
<evidence type="ECO:0000259" key="2">
    <source>
        <dbReference type="Pfam" id="PF01757"/>
    </source>
</evidence>
<dbReference type="GO" id="GO:0009103">
    <property type="term" value="P:lipopolysaccharide biosynthetic process"/>
    <property type="evidence" value="ECO:0007669"/>
    <property type="project" value="TreeGrafter"/>
</dbReference>
<protein>
    <submittedName>
        <fullName evidence="4">Peptidoglycan/LPS O-acetylase OafA/YrhL, contains acyltransferase and SGNH-hydrolase domains</fullName>
    </submittedName>
</protein>
<dbReference type="EMBL" id="FMUB01000012">
    <property type="protein sequence ID" value="SCX30478.1"/>
    <property type="molecule type" value="Genomic_DNA"/>
</dbReference>
<keyword evidence="1" id="KW-0812">Transmembrane</keyword>
<feature type="transmembrane region" description="Helical" evidence="1">
    <location>
        <begin position="226"/>
        <end position="246"/>
    </location>
</feature>
<dbReference type="InterPro" id="IPR002656">
    <property type="entry name" value="Acyl_transf_3_dom"/>
</dbReference>
<dbReference type="InterPro" id="IPR050879">
    <property type="entry name" value="Acyltransferase_3"/>
</dbReference>
<accession>A0A1G4WVH5</accession>
<organism evidence="4 5">
    <name type="scientific">Mycolicibacterium fluoranthenivorans</name>
    <dbReference type="NCBI Taxonomy" id="258505"/>
    <lineage>
        <taxon>Bacteria</taxon>
        <taxon>Bacillati</taxon>
        <taxon>Actinomycetota</taxon>
        <taxon>Actinomycetes</taxon>
        <taxon>Mycobacteriales</taxon>
        <taxon>Mycobacteriaceae</taxon>
        <taxon>Mycolicibacterium</taxon>
    </lineage>
</organism>
<proteinExistence type="predicted"/>
<keyword evidence="1" id="KW-0472">Membrane</keyword>
<keyword evidence="4" id="KW-0378">Hydrolase</keyword>
<sequence>MRAIAVLTVFANHLFDWPSGGFIGVDVFFVLSGFFITGILVKERTKRRKLSFKNFYIRRVKRILPSALLVLVATVVGAHYLFPAARAKETLLDALYAAIFGANIRFEAVGTDYFQENMPPSPLQHYWSLSIEEQFYFVWPALLVVIFGLTRGFRRTGKGWARHLALFTAMAGIVATSFVWAMHLSASDPNQAYFSTFTRVWELGVGALLAIAGAWLVRIPAAVRPVLAYLGLAGVAASLFVIDPTVQFPAPWAALPVLSTALVVASFHGVEVRRMPLLTNRVARYFGDTSYTLYLWHWPVIILLVSVLPRGPLYIGAAIAISLGLTALTYRFYEDPIRKSDWLLDKADESRRNVFLTWGRPVWTTIGAFAAAVIVLSILGIQHADKNSVVQNELTGAQEESQLAFASPHDEKVNPCFGAPAMLNPNCKLRNPDVALLPSVDNFAKDEPRELDRCFTPKAAKLRTCSFGYDGADAKRIALVGDSKGIFLLPALQKVLHSNKWNLTTYLGKACALMIPAKDECQESMGEAEKQLLAHPYDLVIFANISYGVEQQALRHQKAMEPLVRAGSRLAVVADNAVSSEEAIACLTRVTIGGDRTGECATPRSEAFPKPDTLVAAAQIVPGTTVIDLTPYYCNADRCPAVIGDVIVHYDATHISATYSRTLWQPIEEGVLRALGTPVNAPR</sequence>
<reference evidence="5" key="1">
    <citation type="submission" date="2016-10" db="EMBL/GenBank/DDBJ databases">
        <authorList>
            <person name="Varghese N."/>
            <person name="Submissions S."/>
        </authorList>
    </citation>
    <scope>NUCLEOTIDE SEQUENCE [LARGE SCALE GENOMIC DNA]</scope>
    <source>
        <strain evidence="5">UNC267MFSha1.1M11</strain>
    </source>
</reference>
<dbReference type="PANTHER" id="PTHR23028:SF53">
    <property type="entry name" value="ACYL_TRANSF_3 DOMAIN-CONTAINING PROTEIN"/>
    <property type="match status" value="1"/>
</dbReference>
<dbReference type="GO" id="GO:0016020">
    <property type="term" value="C:membrane"/>
    <property type="evidence" value="ECO:0007669"/>
    <property type="project" value="TreeGrafter"/>
</dbReference>
<evidence type="ECO:0000313" key="4">
    <source>
        <dbReference type="EMBL" id="SCX30478.1"/>
    </source>
</evidence>